<organism evidence="2 3">
    <name type="scientific">Streptococcus equi subsp. zooepidemicus (strain MGCS10565)</name>
    <dbReference type="NCBI Taxonomy" id="552526"/>
    <lineage>
        <taxon>Bacteria</taxon>
        <taxon>Bacillati</taxon>
        <taxon>Bacillota</taxon>
        <taxon>Bacilli</taxon>
        <taxon>Lactobacillales</taxon>
        <taxon>Streptococcaceae</taxon>
        <taxon>Streptococcus</taxon>
    </lineage>
</organism>
<dbReference type="Pfam" id="PF00378">
    <property type="entry name" value="ECH_1"/>
    <property type="match status" value="1"/>
</dbReference>
<comment type="similarity">
    <text evidence="1">Belongs to the enoyl-CoA hydratase/isomerase family.</text>
</comment>
<dbReference type="InterPro" id="IPR014748">
    <property type="entry name" value="Enoyl-CoA_hydra_C"/>
</dbReference>
<dbReference type="HOGENOM" id="CLU_009834_7_2_9"/>
<dbReference type="Gene3D" id="3.90.226.10">
    <property type="entry name" value="2-enoyl-CoA Hydratase, Chain A, domain 1"/>
    <property type="match status" value="1"/>
</dbReference>
<keyword evidence="2" id="KW-0413">Isomerase</keyword>
<dbReference type="InterPro" id="IPR029045">
    <property type="entry name" value="ClpP/crotonase-like_dom_sf"/>
</dbReference>
<dbReference type="Gene3D" id="1.10.12.10">
    <property type="entry name" value="Lyase 2-enoyl-coa Hydratase, Chain A, domain 2"/>
    <property type="match status" value="1"/>
</dbReference>
<name>B4U1B1_STREM</name>
<dbReference type="SUPFAM" id="SSF52096">
    <property type="entry name" value="ClpP/crotonase"/>
    <property type="match status" value="1"/>
</dbReference>
<protein>
    <submittedName>
        <fullName evidence="2">Trans-2,cis-3-decenoyl-ACP isomerase</fullName>
    </submittedName>
</protein>
<accession>B4U1B1</accession>
<dbReference type="KEGG" id="sez:Sez_0404"/>
<reference evidence="2 3" key="1">
    <citation type="journal article" date="2008" name="PLoS ONE">
        <title>Genome sequence of a lancefield group C Streptococcus zooepidemicus strain causing epidemic nephritis: new information about an old disease.</title>
        <authorList>
            <person name="Beres S.B."/>
            <person name="Sesso R."/>
            <person name="Pinto S.W.L."/>
            <person name="Hoe N.P."/>
            <person name="Porcella S.F."/>
            <person name="Deleo F.R."/>
            <person name="Musser J.M."/>
        </authorList>
    </citation>
    <scope>NUCLEOTIDE SEQUENCE [LARGE SCALE GENOMIC DNA]</scope>
    <source>
        <strain evidence="2 3">MGCS10565</strain>
    </source>
</reference>
<dbReference type="InterPro" id="IPR001753">
    <property type="entry name" value="Enoyl-CoA_hydra/iso"/>
</dbReference>
<dbReference type="GO" id="GO:0016853">
    <property type="term" value="F:isomerase activity"/>
    <property type="evidence" value="ECO:0007669"/>
    <property type="project" value="UniProtKB-KW"/>
</dbReference>
<dbReference type="NCBIfam" id="NF005575">
    <property type="entry name" value="PRK07260.1"/>
    <property type="match status" value="1"/>
</dbReference>
<evidence type="ECO:0000313" key="2">
    <source>
        <dbReference type="EMBL" id="ACG61778.1"/>
    </source>
</evidence>
<dbReference type="AlphaFoldDB" id="B4U1B1"/>
<dbReference type="PANTHER" id="PTHR43459">
    <property type="entry name" value="ENOYL-COA HYDRATASE"/>
    <property type="match status" value="1"/>
</dbReference>
<dbReference type="Proteomes" id="UP000001873">
    <property type="component" value="Chromosome"/>
</dbReference>
<dbReference type="EMBL" id="CP001129">
    <property type="protein sequence ID" value="ACG61778.1"/>
    <property type="molecule type" value="Genomic_DNA"/>
</dbReference>
<evidence type="ECO:0000313" key="3">
    <source>
        <dbReference type="Proteomes" id="UP000001873"/>
    </source>
</evidence>
<proteinExistence type="inferred from homology"/>
<dbReference type="PANTHER" id="PTHR43459:SF1">
    <property type="entry name" value="EG:BACN32G11.4 PROTEIN"/>
    <property type="match status" value="1"/>
</dbReference>
<sequence length="286" mass="31593">MIVKLFGHKIICSSNKLSEKRSDMTFQNIIFELEEDLAILTLNRPEVSNGFNIPACQEILEAIQLVKDNPSLRFLVIKAKGKVFSVGGDLVEMQNAVERDDVQSLVKIAELVQDISFAIKQLPKPVILCADGAVAGAAFNIALAVDFCIASTQTKFIQAFVNVGLAPDAGGLFLLTRAVGLNRATHLVMTGEGVTAEKGLEYGFVYRAAESDKLDKTCSQLLKRLRRGSSNSYAGMKSLVWQSFFAGWEDYAQKELAIQEELAFKEDFKEGVRAYGDRRRPNFQGK</sequence>
<gene>
    <name evidence="2" type="ordered locus">Sez_0404</name>
</gene>
<evidence type="ECO:0000256" key="1">
    <source>
        <dbReference type="ARBA" id="ARBA00005254"/>
    </source>
</evidence>
<dbReference type="CDD" id="cd06558">
    <property type="entry name" value="crotonase-like"/>
    <property type="match status" value="1"/>
</dbReference>